<sequence length="239" mass="26743">MIHPLGTDSKVLAALFEAVVRGKLEALAAAHGFKLETPPEQNYYPDFTLTRENQDGTLLRLAVDVKTTYGDATRDSFKFTLGSYTGCIHPSRETKNIHYPFSTYAEHWVVGFVYQREGRAPAALELYSDCERDKVPLPLKNVHCFVQEKWRIAGDKPGSGNTSNIGSIEGPLRAFEQGRGIFASDAEFLAYWRNYNPAGDKRYSNLEGFHAWCRDTGPALVPAEVLIRARQAPQQLGLF</sequence>
<dbReference type="GO" id="GO:0003677">
    <property type="term" value="F:DNA binding"/>
    <property type="evidence" value="ECO:0007669"/>
    <property type="project" value="InterPro"/>
</dbReference>
<proteinExistence type="predicted"/>
<comment type="caution">
    <text evidence="4">The sequence shown here is derived from an EMBL/GenBank/DDBJ whole genome shotgun (WGS) entry which is preliminary data.</text>
</comment>
<gene>
    <name evidence="4" type="ORF">WJ96_04840</name>
</gene>
<dbReference type="Proteomes" id="UP000056453">
    <property type="component" value="Unassembled WGS sequence"/>
</dbReference>
<dbReference type="EMBL" id="LPBJ01000047">
    <property type="protein sequence ID" value="KVP97900.1"/>
    <property type="molecule type" value="Genomic_DNA"/>
</dbReference>
<evidence type="ECO:0008006" key="6">
    <source>
        <dbReference type="Google" id="ProtNLM"/>
    </source>
</evidence>
<reference evidence="4 5" key="1">
    <citation type="submission" date="2015-11" db="EMBL/GenBank/DDBJ databases">
        <title>Expanding the genomic diversity of Burkholderia species for the development of highly accurate diagnostics.</title>
        <authorList>
            <person name="Sahl J."/>
            <person name="Keim P."/>
            <person name="Wagner D."/>
        </authorList>
    </citation>
    <scope>NUCLEOTIDE SEQUENCE [LARGE SCALE GENOMIC DNA]</scope>
    <source>
        <strain evidence="4 5">MSMB1808WGS</strain>
    </source>
</reference>
<dbReference type="AlphaFoldDB" id="A0AAW3MVU2"/>
<dbReference type="Gene3D" id="3.40.600.10">
    <property type="entry name" value="DNA mismatch repair MutH/Restriction endonuclease, type II"/>
    <property type="match status" value="1"/>
</dbReference>
<dbReference type="SUPFAM" id="SSF52980">
    <property type="entry name" value="Restriction endonuclease-like"/>
    <property type="match status" value="1"/>
</dbReference>
<evidence type="ECO:0000256" key="3">
    <source>
        <dbReference type="ARBA" id="ARBA00022801"/>
    </source>
</evidence>
<dbReference type="InterPro" id="IPR015314">
    <property type="entry name" value="Restrct_endonuc_II_EcoRV"/>
</dbReference>
<organism evidence="4 5">
    <name type="scientific">Burkholderia ubonensis</name>
    <dbReference type="NCBI Taxonomy" id="101571"/>
    <lineage>
        <taxon>Bacteria</taxon>
        <taxon>Pseudomonadati</taxon>
        <taxon>Pseudomonadota</taxon>
        <taxon>Betaproteobacteria</taxon>
        <taxon>Burkholderiales</taxon>
        <taxon>Burkholderiaceae</taxon>
        <taxon>Burkholderia</taxon>
        <taxon>Burkholderia cepacia complex</taxon>
    </lineage>
</organism>
<dbReference type="GO" id="GO:0004519">
    <property type="term" value="F:endonuclease activity"/>
    <property type="evidence" value="ECO:0007669"/>
    <property type="project" value="UniProtKB-KW"/>
</dbReference>
<protein>
    <recommendedName>
        <fullName evidence="6">Restriction endonuclease</fullName>
    </recommendedName>
</protein>
<accession>A0AAW3MVU2</accession>
<evidence type="ECO:0000313" key="5">
    <source>
        <dbReference type="Proteomes" id="UP000056453"/>
    </source>
</evidence>
<keyword evidence="1" id="KW-0540">Nuclease</keyword>
<dbReference type="InterPro" id="IPR037057">
    <property type="entry name" value="DNA_rep_MutH/T2_RE_sf"/>
</dbReference>
<name>A0AAW3MVU2_9BURK</name>
<dbReference type="CDD" id="cd22323">
    <property type="entry name" value="EcoRV-like"/>
    <property type="match status" value="1"/>
</dbReference>
<evidence type="ECO:0000256" key="2">
    <source>
        <dbReference type="ARBA" id="ARBA00022759"/>
    </source>
</evidence>
<keyword evidence="3" id="KW-0378">Hydrolase</keyword>
<dbReference type="GO" id="GO:0016787">
    <property type="term" value="F:hydrolase activity"/>
    <property type="evidence" value="ECO:0007669"/>
    <property type="project" value="UniProtKB-KW"/>
</dbReference>
<keyword evidence="5" id="KW-1185">Reference proteome</keyword>
<evidence type="ECO:0000313" key="4">
    <source>
        <dbReference type="EMBL" id="KVP97900.1"/>
    </source>
</evidence>
<keyword evidence="2" id="KW-0255">Endonuclease</keyword>
<dbReference type="InterPro" id="IPR011335">
    <property type="entry name" value="Restrct_endonuc-II-like"/>
</dbReference>
<dbReference type="Pfam" id="PF09233">
    <property type="entry name" value="Endonuc-EcoRV"/>
    <property type="match status" value="1"/>
</dbReference>
<evidence type="ECO:0000256" key="1">
    <source>
        <dbReference type="ARBA" id="ARBA00022722"/>
    </source>
</evidence>